<dbReference type="InterPro" id="IPR011335">
    <property type="entry name" value="Restrct_endonuc-II-like"/>
</dbReference>
<feature type="domain" description="PD-(D/E)XK endonuclease-like" evidence="1">
    <location>
        <begin position="724"/>
        <end position="968"/>
    </location>
</feature>
<dbReference type="SUPFAM" id="SSF52540">
    <property type="entry name" value="P-loop containing nucleoside triphosphate hydrolases"/>
    <property type="match status" value="1"/>
</dbReference>
<evidence type="ECO:0000259" key="1">
    <source>
        <dbReference type="Pfam" id="PF12705"/>
    </source>
</evidence>
<organism evidence="2 3">
    <name type="scientific">Sphingobium fontiphilum</name>
    <dbReference type="NCBI Taxonomy" id="944425"/>
    <lineage>
        <taxon>Bacteria</taxon>
        <taxon>Pseudomonadati</taxon>
        <taxon>Pseudomonadota</taxon>
        <taxon>Alphaproteobacteria</taxon>
        <taxon>Sphingomonadales</taxon>
        <taxon>Sphingomonadaceae</taxon>
        <taxon>Sphingobium</taxon>
    </lineage>
</organism>
<dbReference type="Pfam" id="PF12705">
    <property type="entry name" value="PDDEXK_1"/>
    <property type="match status" value="1"/>
</dbReference>
<dbReference type="RefSeq" id="WP_183953642.1">
    <property type="nucleotide sequence ID" value="NZ_JACIEB010000001.1"/>
</dbReference>
<dbReference type="InterPro" id="IPR011604">
    <property type="entry name" value="PDDEXK-like_dom_sf"/>
</dbReference>
<dbReference type="SUPFAM" id="SSF52980">
    <property type="entry name" value="Restriction endonuclease-like"/>
    <property type="match status" value="1"/>
</dbReference>
<dbReference type="GO" id="GO:0003678">
    <property type="term" value="F:DNA helicase activity"/>
    <property type="evidence" value="ECO:0007669"/>
    <property type="project" value="UniProtKB-EC"/>
</dbReference>
<proteinExistence type="predicted"/>
<dbReference type="Gene3D" id="3.90.320.10">
    <property type="match status" value="1"/>
</dbReference>
<keyword evidence="2" id="KW-0347">Helicase</keyword>
<keyword evidence="3" id="KW-1185">Reference proteome</keyword>
<dbReference type="Proteomes" id="UP000552757">
    <property type="component" value="Unassembled WGS sequence"/>
</dbReference>
<dbReference type="GO" id="GO:0016787">
    <property type="term" value="F:hydrolase activity"/>
    <property type="evidence" value="ECO:0007669"/>
    <property type="project" value="UniProtKB-KW"/>
</dbReference>
<keyword evidence="2" id="KW-0547">Nucleotide-binding</keyword>
<dbReference type="InterPro" id="IPR014153">
    <property type="entry name" value="Ds_break_AddB"/>
</dbReference>
<gene>
    <name evidence="2" type="ORF">GGR44_000270</name>
</gene>
<dbReference type="EMBL" id="JACIEB010000001">
    <property type="protein sequence ID" value="MBB3980639.1"/>
    <property type="molecule type" value="Genomic_DNA"/>
</dbReference>
<protein>
    <submittedName>
        <fullName evidence="2">ATP-dependent helicase/nuclease subunit B</fullName>
        <ecNumber evidence="2">3.1.-.-</ecNumber>
        <ecNumber evidence="2">3.6.4.12</ecNumber>
    </submittedName>
</protein>
<accession>A0A7W6DKB2</accession>
<dbReference type="InterPro" id="IPR027417">
    <property type="entry name" value="P-loop_NTPase"/>
</dbReference>
<dbReference type="EC" id="3.1.-.-" evidence="2"/>
<keyword evidence="2" id="KW-0378">Hydrolase</keyword>
<dbReference type="InterPro" id="IPR038726">
    <property type="entry name" value="PDDEXK_AddAB-type"/>
</dbReference>
<name>A0A7W6DKB2_9SPHN</name>
<comment type="caution">
    <text evidence="2">The sequence shown here is derived from an EMBL/GenBank/DDBJ whole genome shotgun (WGS) entry which is preliminary data.</text>
</comment>
<dbReference type="NCBIfam" id="TIGR02786">
    <property type="entry name" value="addB_alphas"/>
    <property type="match status" value="1"/>
</dbReference>
<evidence type="ECO:0000313" key="3">
    <source>
        <dbReference type="Proteomes" id="UP000552757"/>
    </source>
</evidence>
<dbReference type="AlphaFoldDB" id="A0A7W6DKB2"/>
<evidence type="ECO:0000313" key="2">
    <source>
        <dbReference type="EMBL" id="MBB3980639.1"/>
    </source>
</evidence>
<keyword evidence="2" id="KW-0067">ATP-binding</keyword>
<reference evidence="2 3" key="1">
    <citation type="submission" date="2020-08" db="EMBL/GenBank/DDBJ databases">
        <title>Genomic Encyclopedia of Type Strains, Phase IV (KMG-IV): sequencing the most valuable type-strain genomes for metagenomic binning, comparative biology and taxonomic classification.</title>
        <authorList>
            <person name="Goeker M."/>
        </authorList>
    </citation>
    <scope>NUCLEOTIDE SEQUENCE [LARGE SCALE GENOMIC DNA]</scope>
    <source>
        <strain evidence="2 3">DSM 29348</strain>
    </source>
</reference>
<sequence>MGDRTRPALYSIPAHRAFADSLVAGLIAQYGADPLALARGMILLPNNRAVRAVSDAFVRASGGGLLLPRLTPLGDPELDERLGSALDPIGMGADIPPAITPMRRLMILSRMVQRVRRAAGQPVDAGEAIRLGQALAAALDQMEVEQTPATALRDLTIAPELSEHWQTSLRFFEILMAQWPQELARRRVIDPADRRNRLFAHIAARWKDAPPPGFVVAAGISTTAPAVANLLARVATMKGGQVVFAGLDQHMRGDEWDAIGPFDPDPMTGRRPPGHETHPQYALKRLLDHMGFDRAEVAAWRWGSDHDARAARGRSISLAMLPPRLTSRWRDLKPAQRTLAGVEALEVATSADEAQAIAIALRGALEEPGRTAALVTPDRQLATRVSAHLQRWGIEADDSAGQPLSHLPPGTLLIAMAEAVADRFAPVALLTLLKHPLVMRGEGRLEWLEGVRALDLLLRGPRPPADLRGIDLLVAEHEGEDRLRDLRARVRTWWPQARAMLAPMEADFAQARALPEQLAAIRTHASRLSAETIWAGHQGHAAAALFADMEEAASDGPDEADIGALPSLLDRMLRAVAVRPPQGGHPRVAILGLIEARLAHSDLMILGGLNEGTWPGLPAPDPWLAPRIRRELGLPALESRIGFAAHDFASALGAPRVLLTRSRRGTGGPAVASRFWLRLRAMAGQQWKQADWLKHCVHGLDAVAHHRPSDRPAPAPPVEMRPRRISVTAVDRLNADPFAFYAQRILKLSRLDPIDADPSAAWRGTAVHAILQRWADEGARDPARLEALTRELFQEADAHPLLRALWQPRLLEGIGWIARTVAEDRAAGRSIWMAEKEGRARIAGVTLTGKADRIDRMPDGTIAIVDYKTGKPPSAKQVRAGMALQLGLLGAIAEMEDGFDGLPIGVRASEFEYWSLGRNKQDGFGYRESPVDPDGRRDKIRNDEMIAMARALFTAAAEKWLTGDAPFEAGVNPEVASYGEYDQLMRLEEWYGRADA</sequence>
<dbReference type="EC" id="3.6.4.12" evidence="2"/>